<dbReference type="AlphaFoldDB" id="A0ABD0MTY7"/>
<organism evidence="1 2">
    <name type="scientific">Cirrhinus mrigala</name>
    <name type="common">Mrigala</name>
    <dbReference type="NCBI Taxonomy" id="683832"/>
    <lineage>
        <taxon>Eukaryota</taxon>
        <taxon>Metazoa</taxon>
        <taxon>Chordata</taxon>
        <taxon>Craniata</taxon>
        <taxon>Vertebrata</taxon>
        <taxon>Euteleostomi</taxon>
        <taxon>Actinopterygii</taxon>
        <taxon>Neopterygii</taxon>
        <taxon>Teleostei</taxon>
        <taxon>Ostariophysi</taxon>
        <taxon>Cypriniformes</taxon>
        <taxon>Cyprinidae</taxon>
        <taxon>Labeoninae</taxon>
        <taxon>Labeonini</taxon>
        <taxon>Cirrhinus</taxon>
    </lineage>
</organism>
<sequence length="62" mass="7050">EDDPNLTLLCPVRVLRIYLELSSLSVMENSRRGRLSPNKGSPTGLWMRSVRLTRSEASPAHW</sequence>
<evidence type="ECO:0000313" key="2">
    <source>
        <dbReference type="Proteomes" id="UP001529510"/>
    </source>
</evidence>
<reference evidence="1 2" key="1">
    <citation type="submission" date="2024-05" db="EMBL/GenBank/DDBJ databases">
        <title>Genome sequencing and assembly of Indian major carp, Cirrhinus mrigala (Hamilton, 1822).</title>
        <authorList>
            <person name="Mohindra V."/>
            <person name="Chowdhury L.M."/>
            <person name="Lal K."/>
            <person name="Jena J.K."/>
        </authorList>
    </citation>
    <scope>NUCLEOTIDE SEQUENCE [LARGE SCALE GENOMIC DNA]</scope>
    <source>
        <strain evidence="1">CM1030</strain>
        <tissue evidence="1">Blood</tissue>
    </source>
</reference>
<protein>
    <submittedName>
        <fullName evidence="1">Uncharacterized protein</fullName>
    </submittedName>
</protein>
<proteinExistence type="predicted"/>
<evidence type="ECO:0000313" key="1">
    <source>
        <dbReference type="EMBL" id="KAL0153484.1"/>
    </source>
</evidence>
<comment type="caution">
    <text evidence="1">The sequence shown here is derived from an EMBL/GenBank/DDBJ whole genome shotgun (WGS) entry which is preliminary data.</text>
</comment>
<feature type="non-terminal residue" evidence="1">
    <location>
        <position position="1"/>
    </location>
</feature>
<keyword evidence="2" id="KW-1185">Reference proteome</keyword>
<accession>A0ABD0MTY7</accession>
<dbReference type="Proteomes" id="UP001529510">
    <property type="component" value="Unassembled WGS sequence"/>
</dbReference>
<feature type="non-terminal residue" evidence="1">
    <location>
        <position position="62"/>
    </location>
</feature>
<gene>
    <name evidence="1" type="ORF">M9458_051210</name>
</gene>
<name>A0ABD0MTY7_CIRMR</name>
<dbReference type="EMBL" id="JAMKFB020000097">
    <property type="protein sequence ID" value="KAL0153484.1"/>
    <property type="molecule type" value="Genomic_DNA"/>
</dbReference>